<evidence type="ECO:0000256" key="2">
    <source>
        <dbReference type="ARBA" id="ARBA00022963"/>
    </source>
</evidence>
<evidence type="ECO:0000256" key="1">
    <source>
        <dbReference type="ARBA" id="ARBA00022801"/>
    </source>
</evidence>
<dbReference type="EMBL" id="JAUTXY010000011">
    <property type="protein sequence ID" value="MEE2060098.1"/>
    <property type="molecule type" value="Genomic_DNA"/>
</dbReference>
<comment type="caution">
    <text evidence="6">The sequence shown here is derived from an EMBL/GenBank/DDBJ whole genome shotgun (WGS) entry which is preliminary data.</text>
</comment>
<evidence type="ECO:0000256" key="3">
    <source>
        <dbReference type="ARBA" id="ARBA00023098"/>
    </source>
</evidence>
<feature type="domain" description="PNPLA" evidence="5">
    <location>
        <begin position="5"/>
        <end position="199"/>
    </location>
</feature>
<reference evidence="6 7" key="1">
    <citation type="submission" date="2023-07" db="EMBL/GenBank/DDBJ databases">
        <authorList>
            <person name="Girao M."/>
            <person name="Carvalho M.F."/>
        </authorList>
    </citation>
    <scope>NUCLEOTIDE SEQUENCE [LARGE SCALE GENOMIC DNA]</scope>
    <source>
        <strain evidence="6 7">YIM65754</strain>
    </source>
</reference>
<keyword evidence="1 4" id="KW-0378">Hydrolase</keyword>
<dbReference type="PROSITE" id="PS51635">
    <property type="entry name" value="PNPLA"/>
    <property type="match status" value="1"/>
</dbReference>
<dbReference type="PANTHER" id="PTHR14226:SF57">
    <property type="entry name" value="BLR7027 PROTEIN"/>
    <property type="match status" value="1"/>
</dbReference>
<dbReference type="InterPro" id="IPR050301">
    <property type="entry name" value="NTE"/>
</dbReference>
<accession>A0ABU7LEY2</accession>
<keyword evidence="3 4" id="KW-0443">Lipid metabolism</keyword>
<dbReference type="RefSeq" id="WP_330135295.1">
    <property type="nucleotide sequence ID" value="NZ_JAUTXY010000011.1"/>
</dbReference>
<evidence type="ECO:0000256" key="4">
    <source>
        <dbReference type="PROSITE-ProRule" id="PRU01161"/>
    </source>
</evidence>
<organism evidence="6 7">
    <name type="scientific">Rhodococcus artemisiae</name>
    <dbReference type="NCBI Taxonomy" id="714159"/>
    <lineage>
        <taxon>Bacteria</taxon>
        <taxon>Bacillati</taxon>
        <taxon>Actinomycetota</taxon>
        <taxon>Actinomycetes</taxon>
        <taxon>Mycobacteriales</taxon>
        <taxon>Nocardiaceae</taxon>
        <taxon>Rhodococcus</taxon>
    </lineage>
</organism>
<dbReference type="InterPro" id="IPR002641">
    <property type="entry name" value="PNPLA_dom"/>
</dbReference>
<keyword evidence="7" id="KW-1185">Reference proteome</keyword>
<dbReference type="Proteomes" id="UP001336020">
    <property type="component" value="Unassembled WGS sequence"/>
</dbReference>
<gene>
    <name evidence="6" type="ORF">Q7514_21495</name>
</gene>
<evidence type="ECO:0000313" key="6">
    <source>
        <dbReference type="EMBL" id="MEE2060098.1"/>
    </source>
</evidence>
<name>A0ABU7LEY2_9NOCA</name>
<feature type="active site" description="Nucleophile" evidence="4">
    <location>
        <position position="46"/>
    </location>
</feature>
<dbReference type="Gene3D" id="3.40.1090.10">
    <property type="entry name" value="Cytosolic phospholipase A2 catalytic domain"/>
    <property type="match status" value="2"/>
</dbReference>
<feature type="short sequence motif" description="GXSXG" evidence="4">
    <location>
        <begin position="44"/>
        <end position="48"/>
    </location>
</feature>
<protein>
    <submittedName>
        <fullName evidence="6">Patatin-like phospholipase family protein</fullName>
    </submittedName>
</protein>
<dbReference type="PANTHER" id="PTHR14226">
    <property type="entry name" value="NEUROPATHY TARGET ESTERASE/SWISS CHEESE D.MELANOGASTER"/>
    <property type="match status" value="1"/>
</dbReference>
<feature type="short sequence motif" description="DGA/G" evidence="4">
    <location>
        <begin position="186"/>
        <end position="188"/>
    </location>
</feature>
<dbReference type="Pfam" id="PF01734">
    <property type="entry name" value="Patatin"/>
    <property type="match status" value="1"/>
</dbReference>
<dbReference type="SUPFAM" id="SSF52151">
    <property type="entry name" value="FabD/lysophospholipase-like"/>
    <property type="match status" value="1"/>
</dbReference>
<dbReference type="InterPro" id="IPR016035">
    <property type="entry name" value="Acyl_Trfase/lysoPLipase"/>
</dbReference>
<evidence type="ECO:0000313" key="7">
    <source>
        <dbReference type="Proteomes" id="UP001336020"/>
    </source>
</evidence>
<keyword evidence="2 4" id="KW-0442">Lipid degradation</keyword>
<evidence type="ECO:0000259" key="5">
    <source>
        <dbReference type="PROSITE" id="PS51635"/>
    </source>
</evidence>
<feature type="active site" description="Proton acceptor" evidence="4">
    <location>
        <position position="186"/>
    </location>
</feature>
<proteinExistence type="predicted"/>
<sequence>MSRALVLAGGGVGGIAWEVGFLLGVQEASSAAATYLLASDLILGTSAGATVAAQVAGGASLPDLFASQIAESTSEIEPQVDMALLVDTFGADADKPPIERLRRIGALAMGADTVSARVRREVIEARLPAHVWPDRRLAITATDAISGEVVVFERDDKVPLVDAVAASCAVPGLWPTVAINGRRYMDGGVRSTANALLARGHDEVIVLCPSPEPGTYLMGGSLVEELANLEDSAVLLPVFGHSSPRGARWS</sequence>
<feature type="short sequence motif" description="GXGXXG" evidence="4">
    <location>
        <begin position="9"/>
        <end position="14"/>
    </location>
</feature>